<name>A0A183UFJ2_TOXCA</name>
<dbReference type="AlphaFoldDB" id="A0A183UFJ2"/>
<dbReference type="WBParaSite" id="TCNE_0000726201-mRNA-1">
    <property type="protein sequence ID" value="TCNE_0000726201-mRNA-1"/>
    <property type="gene ID" value="TCNE_0000726201"/>
</dbReference>
<reference evidence="1 2" key="2">
    <citation type="submission" date="2018-11" db="EMBL/GenBank/DDBJ databases">
        <authorList>
            <consortium name="Pathogen Informatics"/>
        </authorList>
    </citation>
    <scope>NUCLEOTIDE SEQUENCE [LARGE SCALE GENOMIC DNA]</scope>
</reference>
<dbReference type="EMBL" id="UYWY01019647">
    <property type="protein sequence ID" value="VDM38583.1"/>
    <property type="molecule type" value="Genomic_DNA"/>
</dbReference>
<evidence type="ECO:0000313" key="2">
    <source>
        <dbReference type="Proteomes" id="UP000050794"/>
    </source>
</evidence>
<accession>A0A183UFJ2</accession>
<dbReference type="Proteomes" id="UP000050794">
    <property type="component" value="Unassembled WGS sequence"/>
</dbReference>
<protein>
    <submittedName>
        <fullName evidence="1 3">Uncharacterized protein</fullName>
    </submittedName>
</protein>
<reference evidence="3" key="1">
    <citation type="submission" date="2016-06" db="UniProtKB">
        <authorList>
            <consortium name="WormBaseParasite"/>
        </authorList>
    </citation>
    <scope>IDENTIFICATION</scope>
</reference>
<proteinExistence type="predicted"/>
<sequence>MVIVSEAAATDKGNVHFGRRNPAAAGQVVAVFDGADDGAPPGPPFRGTWVYPRKTRPPRPLPHWSPDACPLLFLVLLPYGQRFHALNIAVAKAGRKGEPAQGDAAARRSIL</sequence>
<evidence type="ECO:0000313" key="3">
    <source>
        <dbReference type="WBParaSite" id="TCNE_0000726201-mRNA-1"/>
    </source>
</evidence>
<evidence type="ECO:0000313" key="1">
    <source>
        <dbReference type="EMBL" id="VDM38583.1"/>
    </source>
</evidence>
<gene>
    <name evidence="1" type="ORF">TCNE_LOCUS7262</name>
</gene>
<organism evidence="2 3">
    <name type="scientific">Toxocara canis</name>
    <name type="common">Canine roundworm</name>
    <dbReference type="NCBI Taxonomy" id="6265"/>
    <lineage>
        <taxon>Eukaryota</taxon>
        <taxon>Metazoa</taxon>
        <taxon>Ecdysozoa</taxon>
        <taxon>Nematoda</taxon>
        <taxon>Chromadorea</taxon>
        <taxon>Rhabditida</taxon>
        <taxon>Spirurina</taxon>
        <taxon>Ascaridomorpha</taxon>
        <taxon>Ascaridoidea</taxon>
        <taxon>Toxocaridae</taxon>
        <taxon>Toxocara</taxon>
    </lineage>
</organism>
<keyword evidence="2" id="KW-1185">Reference proteome</keyword>